<organism evidence="5 6">
    <name type="scientific">Bionectria ochroleuca</name>
    <name type="common">Gliocladium roseum</name>
    <dbReference type="NCBI Taxonomy" id="29856"/>
    <lineage>
        <taxon>Eukaryota</taxon>
        <taxon>Fungi</taxon>
        <taxon>Dikarya</taxon>
        <taxon>Ascomycota</taxon>
        <taxon>Pezizomycotina</taxon>
        <taxon>Sordariomycetes</taxon>
        <taxon>Hypocreomycetidae</taxon>
        <taxon>Hypocreales</taxon>
        <taxon>Bionectriaceae</taxon>
        <taxon>Clonostachys</taxon>
    </lineage>
</organism>
<feature type="chain" id="PRO_5045701060" description="Tyrosinase copper-binding domain-containing protein" evidence="3">
    <location>
        <begin position="20"/>
        <end position="330"/>
    </location>
</feature>
<dbReference type="InterPro" id="IPR050316">
    <property type="entry name" value="Tyrosinase/Hemocyanin"/>
</dbReference>
<reference evidence="5 6" key="1">
    <citation type="submission" date="2019-06" db="EMBL/GenBank/DDBJ databases">
        <authorList>
            <person name="Broberg M."/>
        </authorList>
    </citation>
    <scope>NUCLEOTIDE SEQUENCE [LARGE SCALE GENOMIC DNA]</scope>
</reference>
<dbReference type="PANTHER" id="PTHR11474:SF126">
    <property type="entry name" value="TYROSINASE-LIKE PROTEIN TYR-1-RELATED"/>
    <property type="match status" value="1"/>
</dbReference>
<protein>
    <recommendedName>
        <fullName evidence="4">Tyrosinase copper-binding domain-containing protein</fullName>
    </recommendedName>
</protein>
<dbReference type="InterPro" id="IPR002227">
    <property type="entry name" value="Tyrosinase_Cu-bd"/>
</dbReference>
<dbReference type="PRINTS" id="PR00092">
    <property type="entry name" value="TYROSINASE"/>
</dbReference>
<dbReference type="PANTHER" id="PTHR11474">
    <property type="entry name" value="TYROSINASE FAMILY MEMBER"/>
    <property type="match status" value="1"/>
</dbReference>
<evidence type="ECO:0000256" key="1">
    <source>
        <dbReference type="ARBA" id="ARBA00022723"/>
    </source>
</evidence>
<dbReference type="Pfam" id="PF00264">
    <property type="entry name" value="Tyrosinase"/>
    <property type="match status" value="1"/>
</dbReference>
<name>A0ABY6UN80_BIOOC</name>
<feature type="signal peptide" evidence="3">
    <location>
        <begin position="1"/>
        <end position="19"/>
    </location>
</feature>
<keyword evidence="6" id="KW-1185">Reference proteome</keyword>
<dbReference type="Proteomes" id="UP000766486">
    <property type="component" value="Unassembled WGS sequence"/>
</dbReference>
<evidence type="ECO:0000256" key="2">
    <source>
        <dbReference type="ARBA" id="ARBA00023008"/>
    </source>
</evidence>
<dbReference type="SUPFAM" id="SSF48056">
    <property type="entry name" value="Di-copper centre-containing domain"/>
    <property type="match status" value="1"/>
</dbReference>
<evidence type="ECO:0000313" key="6">
    <source>
        <dbReference type="Proteomes" id="UP000766486"/>
    </source>
</evidence>
<evidence type="ECO:0000256" key="3">
    <source>
        <dbReference type="SAM" id="SignalP"/>
    </source>
</evidence>
<comment type="caution">
    <text evidence="5">The sequence shown here is derived from an EMBL/GenBank/DDBJ whole genome shotgun (WGS) entry which is preliminary data.</text>
</comment>
<dbReference type="InterPro" id="IPR008922">
    <property type="entry name" value="Di-copper_centre_dom_sf"/>
</dbReference>
<evidence type="ECO:0000313" key="5">
    <source>
        <dbReference type="EMBL" id="VUC32084.1"/>
    </source>
</evidence>
<proteinExistence type="predicted"/>
<gene>
    <name evidence="5" type="ORF">CLO192961_LOCUS320711</name>
</gene>
<keyword evidence="2" id="KW-0186">Copper</keyword>
<dbReference type="Gene3D" id="1.10.1280.10">
    <property type="entry name" value="Di-copper center containing domain from catechol oxidase"/>
    <property type="match status" value="1"/>
</dbReference>
<keyword evidence="3" id="KW-0732">Signal</keyword>
<dbReference type="PROSITE" id="PS00498">
    <property type="entry name" value="TYROSINASE_2"/>
    <property type="match status" value="1"/>
</dbReference>
<sequence>MVSLRFILTVAVFASSVKALCGPKGQRKAWHTLSDNEKDEYIQAELCVMGLAPRVGLPGCRNVFDELQSNHQLQAAYTHFVGAFLPYHRYLMHAHEQIMRTECGYTGFQPYWDEPLDAGHFSSSIIFDPVHGFGGDGRESDGCITDGPFANYTNALGPGYLITDHCIDRNISDSASEFSDQSQVDKCYEYDTWEEAWPCIEALPHNGGHSGVGLEMANPISSPGDPIFYLHHTWLDKVWWDWQAKDLPSRLKAMGGTNVQTSNGTFAPNVPGYNGTTPHDGKCGSLDSCPGDPGNITTLSHVLSSLGVVPDVTILDVMDIGSDYLCYEYV</sequence>
<dbReference type="EMBL" id="CABFNS010000844">
    <property type="protein sequence ID" value="VUC32084.1"/>
    <property type="molecule type" value="Genomic_DNA"/>
</dbReference>
<accession>A0ABY6UN80</accession>
<keyword evidence="1" id="KW-0479">Metal-binding</keyword>
<feature type="domain" description="Tyrosinase copper-binding" evidence="4">
    <location>
        <begin position="225"/>
        <end position="236"/>
    </location>
</feature>
<evidence type="ECO:0000259" key="4">
    <source>
        <dbReference type="PROSITE" id="PS00498"/>
    </source>
</evidence>